<evidence type="ECO:0000313" key="1">
    <source>
        <dbReference type="EMBL" id="EOY08736.1"/>
    </source>
</evidence>
<organism evidence="1 2">
    <name type="scientific">Theobroma cacao</name>
    <name type="common">Cacao</name>
    <name type="synonym">Cocoa</name>
    <dbReference type="NCBI Taxonomy" id="3641"/>
    <lineage>
        <taxon>Eukaryota</taxon>
        <taxon>Viridiplantae</taxon>
        <taxon>Streptophyta</taxon>
        <taxon>Embryophyta</taxon>
        <taxon>Tracheophyta</taxon>
        <taxon>Spermatophyta</taxon>
        <taxon>Magnoliopsida</taxon>
        <taxon>eudicotyledons</taxon>
        <taxon>Gunneridae</taxon>
        <taxon>Pentapetalae</taxon>
        <taxon>rosids</taxon>
        <taxon>malvids</taxon>
        <taxon>Malvales</taxon>
        <taxon>Malvaceae</taxon>
        <taxon>Byttnerioideae</taxon>
        <taxon>Theobroma</taxon>
    </lineage>
</organism>
<evidence type="ECO:0000313" key="2">
    <source>
        <dbReference type="Proteomes" id="UP000026915"/>
    </source>
</evidence>
<dbReference type="EMBL" id="CM001883">
    <property type="protein sequence ID" value="EOY08736.1"/>
    <property type="molecule type" value="Genomic_DNA"/>
</dbReference>
<dbReference type="Proteomes" id="UP000026915">
    <property type="component" value="Chromosome 5"/>
</dbReference>
<dbReference type="Gramene" id="EOY08736">
    <property type="protein sequence ID" value="EOY08736"/>
    <property type="gene ID" value="TCM_023848"/>
</dbReference>
<gene>
    <name evidence="1" type="ORF">TCM_023848</name>
</gene>
<proteinExistence type="predicted"/>
<name>A0A061EVB8_THECC</name>
<sequence>MLVYSCVKFKCLVDLEVLKDDEQRFYSSMVIAGSMMNLVIECFLMMTCFETCSAMELPVLMSWIRLVKMMGLGKRNG</sequence>
<keyword evidence="2" id="KW-1185">Reference proteome</keyword>
<dbReference type="HOGENOM" id="CLU_2643037_0_0_1"/>
<dbReference type="InParanoid" id="A0A061EVB8"/>
<protein>
    <submittedName>
        <fullName evidence="1">Uncharacterized protein</fullName>
    </submittedName>
</protein>
<reference evidence="1 2" key="1">
    <citation type="journal article" date="2013" name="Genome Biol.">
        <title>The genome sequence of the most widely cultivated cacao type and its use to identify candidate genes regulating pod color.</title>
        <authorList>
            <person name="Motamayor J.C."/>
            <person name="Mockaitis K."/>
            <person name="Schmutz J."/>
            <person name="Haiminen N."/>
            <person name="Iii D.L."/>
            <person name="Cornejo O."/>
            <person name="Findley S.D."/>
            <person name="Zheng P."/>
            <person name="Utro F."/>
            <person name="Royaert S."/>
            <person name="Saski C."/>
            <person name="Jenkins J."/>
            <person name="Podicheti R."/>
            <person name="Zhao M."/>
            <person name="Scheffler B.E."/>
            <person name="Stack J.C."/>
            <person name="Feltus F.A."/>
            <person name="Mustiga G.M."/>
            <person name="Amores F."/>
            <person name="Phillips W."/>
            <person name="Marelli J.P."/>
            <person name="May G.D."/>
            <person name="Shapiro H."/>
            <person name="Ma J."/>
            <person name="Bustamante C.D."/>
            <person name="Schnell R.J."/>
            <person name="Main D."/>
            <person name="Gilbert D."/>
            <person name="Parida L."/>
            <person name="Kuhn D.N."/>
        </authorList>
    </citation>
    <scope>NUCLEOTIDE SEQUENCE [LARGE SCALE GENOMIC DNA]</scope>
    <source>
        <strain evidence="2">cv. Matina 1-6</strain>
    </source>
</reference>
<accession>A0A061EVB8</accession>
<dbReference type="AlphaFoldDB" id="A0A061EVB8"/>